<dbReference type="GO" id="GO:0005789">
    <property type="term" value="C:endoplasmic reticulum membrane"/>
    <property type="evidence" value="ECO:0007669"/>
    <property type="project" value="UniProtKB-SubCell"/>
</dbReference>
<evidence type="ECO:0000256" key="4">
    <source>
        <dbReference type="ARBA" id="ARBA00010617"/>
    </source>
</evidence>
<evidence type="ECO:0000256" key="12">
    <source>
        <dbReference type="ARBA" id="ARBA00023136"/>
    </source>
</evidence>
<dbReference type="InterPro" id="IPR036396">
    <property type="entry name" value="Cyt_P450_sf"/>
</dbReference>
<evidence type="ECO:0000256" key="13">
    <source>
        <dbReference type="PIRSR" id="PIRSR602401-1"/>
    </source>
</evidence>
<dbReference type="CDD" id="cd11056">
    <property type="entry name" value="CYP6-like"/>
    <property type="match status" value="1"/>
</dbReference>
<evidence type="ECO:0000256" key="10">
    <source>
        <dbReference type="ARBA" id="ARBA00023004"/>
    </source>
</evidence>
<comment type="subcellular location">
    <subcellularLocation>
        <location evidence="3">Endoplasmic reticulum membrane</location>
        <topology evidence="3">Peripheral membrane protein</topology>
    </subcellularLocation>
    <subcellularLocation>
        <location evidence="2">Microsome membrane</location>
        <topology evidence="2">Peripheral membrane protein</topology>
    </subcellularLocation>
</comment>
<evidence type="ECO:0000256" key="1">
    <source>
        <dbReference type="ARBA" id="ARBA00001971"/>
    </source>
</evidence>
<name>A0A7R9P2X7_TIMCA</name>
<feature type="binding site" description="axial binding residue" evidence="13">
    <location>
        <position position="531"/>
    </location>
    <ligand>
        <name>heme</name>
        <dbReference type="ChEBI" id="CHEBI:30413"/>
    </ligand>
    <ligandPart>
        <name>Fe</name>
        <dbReference type="ChEBI" id="CHEBI:18248"/>
    </ligandPart>
</feature>
<evidence type="ECO:0000256" key="2">
    <source>
        <dbReference type="ARBA" id="ARBA00004174"/>
    </source>
</evidence>
<feature type="transmembrane region" description="Helical" evidence="15">
    <location>
        <begin position="69"/>
        <end position="87"/>
    </location>
</feature>
<dbReference type="GO" id="GO:0004497">
    <property type="term" value="F:monooxygenase activity"/>
    <property type="evidence" value="ECO:0007669"/>
    <property type="project" value="UniProtKB-KW"/>
</dbReference>
<dbReference type="PRINTS" id="PR00385">
    <property type="entry name" value="P450"/>
</dbReference>
<dbReference type="Gene3D" id="1.10.630.10">
    <property type="entry name" value="Cytochrome P450"/>
    <property type="match status" value="2"/>
</dbReference>
<dbReference type="AlphaFoldDB" id="A0A7R9P2X7"/>
<dbReference type="InterPro" id="IPR001128">
    <property type="entry name" value="Cyt_P450"/>
</dbReference>
<evidence type="ECO:0000256" key="3">
    <source>
        <dbReference type="ARBA" id="ARBA00004406"/>
    </source>
</evidence>
<dbReference type="PRINTS" id="PR00463">
    <property type="entry name" value="EP450I"/>
</dbReference>
<evidence type="ECO:0000256" key="11">
    <source>
        <dbReference type="ARBA" id="ARBA00023033"/>
    </source>
</evidence>
<dbReference type="SUPFAM" id="SSF48264">
    <property type="entry name" value="Cytochrome P450"/>
    <property type="match status" value="2"/>
</dbReference>
<sequence>MTKGVLEFNDNLFSSFKNDNAAMDMAKSFIMGFLFETLSADIAVGVFTLLLFVYLRYSYSYGYWKRKGITYIPVPTSIFGHVGDLILSRKPEGRVMKDLYNKLEGKPYGGIFTITSPVLLVRDPEIIKQVFVKDFDHFIDRSLNIHEKINPLEGNLFMLKGDRWRWLRTKITPTFTSGKLKMMFQVLSDCASEMNAYVSPVANSQGSLEFREVIAKYTTDIIGTCAFGLQFNSLKNPDSEFRAMGRKIFQISAIKNATLILVDAIPFLAELFNISLFDKEASNFFLNVVNDTVEHREKNNISRNDFLQLLIQLKNKGHLAEDRTSGKEDSHLYYKIGNGESRNDKEFELNDGLLAAQCFVFFLAGFETSSTTVSFCLYELALNPEIQELLQKYKGTITYEAIQEMDYLSRVVDETLRKYPPVANLDRQCTKKFTFTGTNHVIEKGIRLIIPVKYPPVPNLDRQCTKEFTFTGTNHVIEKGIRLIIPVYALHHDPKYFPDPEQFNPDRFTEEAKRTRHNYSYLPFGEGPRICIGMRFGLMQTKVGLVSLLSKYKFSPCEKTSIPMVLNPKSSIPSSMNGIWLKITNRE</sequence>
<keyword evidence="15" id="KW-0812">Transmembrane</keyword>
<evidence type="ECO:0000256" key="7">
    <source>
        <dbReference type="ARBA" id="ARBA00022824"/>
    </source>
</evidence>
<keyword evidence="5 13" id="KW-0349">Heme</keyword>
<dbReference type="InterPro" id="IPR050476">
    <property type="entry name" value="Insect_CytP450_Detox"/>
</dbReference>
<comment type="cofactor">
    <cofactor evidence="1 13">
        <name>heme</name>
        <dbReference type="ChEBI" id="CHEBI:30413"/>
    </cofactor>
</comment>
<keyword evidence="9 14" id="KW-0560">Oxidoreductase</keyword>
<evidence type="ECO:0000313" key="16">
    <source>
        <dbReference type="EMBL" id="CAD7567665.1"/>
    </source>
</evidence>
<evidence type="ECO:0000256" key="14">
    <source>
        <dbReference type="RuleBase" id="RU000461"/>
    </source>
</evidence>
<evidence type="ECO:0000256" key="9">
    <source>
        <dbReference type="ARBA" id="ARBA00023002"/>
    </source>
</evidence>
<keyword evidence="15" id="KW-1133">Transmembrane helix</keyword>
<evidence type="ECO:0000256" key="8">
    <source>
        <dbReference type="ARBA" id="ARBA00022848"/>
    </source>
</evidence>
<keyword evidence="12 15" id="KW-0472">Membrane</keyword>
<dbReference type="GO" id="GO:0020037">
    <property type="term" value="F:heme binding"/>
    <property type="evidence" value="ECO:0007669"/>
    <property type="project" value="InterPro"/>
</dbReference>
<gene>
    <name evidence="16" type="ORF">TCMB3V08_LOCUS447</name>
</gene>
<dbReference type="GO" id="GO:0016705">
    <property type="term" value="F:oxidoreductase activity, acting on paired donors, with incorporation or reduction of molecular oxygen"/>
    <property type="evidence" value="ECO:0007669"/>
    <property type="project" value="InterPro"/>
</dbReference>
<keyword evidence="10 13" id="KW-0408">Iron</keyword>
<dbReference type="GO" id="GO:0005506">
    <property type="term" value="F:iron ion binding"/>
    <property type="evidence" value="ECO:0007669"/>
    <property type="project" value="InterPro"/>
</dbReference>
<feature type="transmembrane region" description="Helical" evidence="15">
    <location>
        <begin position="33"/>
        <end position="57"/>
    </location>
</feature>
<dbReference type="PANTHER" id="PTHR24292">
    <property type="entry name" value="CYTOCHROME P450"/>
    <property type="match status" value="1"/>
</dbReference>
<dbReference type="PANTHER" id="PTHR24292:SF54">
    <property type="entry name" value="CYP9F3-RELATED"/>
    <property type="match status" value="1"/>
</dbReference>
<dbReference type="PROSITE" id="PS00086">
    <property type="entry name" value="CYTOCHROME_P450"/>
    <property type="match status" value="1"/>
</dbReference>
<dbReference type="Pfam" id="PF00067">
    <property type="entry name" value="p450"/>
    <property type="match status" value="2"/>
</dbReference>
<proteinExistence type="inferred from homology"/>
<dbReference type="InterPro" id="IPR002401">
    <property type="entry name" value="Cyt_P450_E_grp-I"/>
</dbReference>
<organism evidence="16">
    <name type="scientific">Timema californicum</name>
    <name type="common">California timema</name>
    <name type="synonym">Walking stick</name>
    <dbReference type="NCBI Taxonomy" id="61474"/>
    <lineage>
        <taxon>Eukaryota</taxon>
        <taxon>Metazoa</taxon>
        <taxon>Ecdysozoa</taxon>
        <taxon>Arthropoda</taxon>
        <taxon>Hexapoda</taxon>
        <taxon>Insecta</taxon>
        <taxon>Pterygota</taxon>
        <taxon>Neoptera</taxon>
        <taxon>Polyneoptera</taxon>
        <taxon>Phasmatodea</taxon>
        <taxon>Timematodea</taxon>
        <taxon>Timematoidea</taxon>
        <taxon>Timematidae</taxon>
        <taxon>Timema</taxon>
    </lineage>
</organism>
<reference evidence="16" key="1">
    <citation type="submission" date="2020-11" db="EMBL/GenBank/DDBJ databases">
        <authorList>
            <person name="Tran Van P."/>
        </authorList>
    </citation>
    <scope>NUCLEOTIDE SEQUENCE</scope>
</reference>
<accession>A0A7R9P2X7</accession>
<evidence type="ECO:0000256" key="6">
    <source>
        <dbReference type="ARBA" id="ARBA00022723"/>
    </source>
</evidence>
<dbReference type="InterPro" id="IPR017972">
    <property type="entry name" value="Cyt_P450_CS"/>
</dbReference>
<keyword evidence="8" id="KW-0492">Microsome</keyword>
<evidence type="ECO:0000256" key="15">
    <source>
        <dbReference type="SAM" id="Phobius"/>
    </source>
</evidence>
<comment type="similarity">
    <text evidence="4 14">Belongs to the cytochrome P450 family.</text>
</comment>
<keyword evidence="6 13" id="KW-0479">Metal-binding</keyword>
<dbReference type="EMBL" id="OE179141">
    <property type="protein sequence ID" value="CAD7567665.1"/>
    <property type="molecule type" value="Genomic_DNA"/>
</dbReference>
<evidence type="ECO:0000256" key="5">
    <source>
        <dbReference type="ARBA" id="ARBA00022617"/>
    </source>
</evidence>
<keyword evidence="11 14" id="KW-0503">Monooxygenase</keyword>
<keyword evidence="7" id="KW-0256">Endoplasmic reticulum</keyword>
<protein>
    <submittedName>
        <fullName evidence="16">(California timema) hypothetical protein</fullName>
    </submittedName>
</protein>